<evidence type="ECO:0008006" key="3">
    <source>
        <dbReference type="Google" id="ProtNLM"/>
    </source>
</evidence>
<dbReference type="RefSeq" id="WP_218323119.1">
    <property type="nucleotide sequence ID" value="NZ_JAEEGC010000151.1"/>
</dbReference>
<evidence type="ECO:0000313" key="2">
    <source>
        <dbReference type="Proteomes" id="UP000694308"/>
    </source>
</evidence>
<reference evidence="1" key="1">
    <citation type="submission" date="2020-12" db="EMBL/GenBank/DDBJ databases">
        <title>Clostridium thailandense sp. nov., a novel acetogenic bacterium isolated from peat land soil in Thailand.</title>
        <authorList>
            <person name="Chaikitkaew S."/>
            <person name="Birkeland N.K."/>
        </authorList>
    </citation>
    <scope>NUCLEOTIDE SEQUENCE</scope>
    <source>
        <strain evidence="1">PL3</strain>
    </source>
</reference>
<comment type="caution">
    <text evidence="1">The sequence shown here is derived from an EMBL/GenBank/DDBJ whole genome shotgun (WGS) entry which is preliminary data.</text>
</comment>
<keyword evidence="2" id="KW-1185">Reference proteome</keyword>
<proteinExistence type="predicted"/>
<gene>
    <name evidence="1" type="ORF">I6U48_24590</name>
</gene>
<organism evidence="1 2">
    <name type="scientific">Clostridium thailandense</name>
    <dbReference type="NCBI Taxonomy" id="2794346"/>
    <lineage>
        <taxon>Bacteria</taxon>
        <taxon>Bacillati</taxon>
        <taxon>Bacillota</taxon>
        <taxon>Clostridia</taxon>
        <taxon>Eubacteriales</taxon>
        <taxon>Clostridiaceae</taxon>
        <taxon>Clostridium</taxon>
    </lineage>
</organism>
<sequence>MVAIDGTKFFGSNKKSCHECLKNKAHCFHSGAVMSIVGEAPKLVIDFENYKPGQDSASKNEGEQNVAKRLLTDVVSVHKSLIDVVVYDAIACNSVWINHCIEHGVHAIVRTKNNNNKSIREVKKKVNKSELVEVWTE</sequence>
<accession>A0A949TPB9</accession>
<evidence type="ECO:0000313" key="1">
    <source>
        <dbReference type="EMBL" id="MBV7276075.1"/>
    </source>
</evidence>
<dbReference type="AlphaFoldDB" id="A0A949TPB9"/>
<protein>
    <recommendedName>
        <fullName evidence="3">Transposase IS4-like domain-containing protein</fullName>
    </recommendedName>
</protein>
<dbReference type="Proteomes" id="UP000694308">
    <property type="component" value="Unassembled WGS sequence"/>
</dbReference>
<name>A0A949TPB9_9CLOT</name>
<dbReference type="EMBL" id="JAEEGC010000151">
    <property type="protein sequence ID" value="MBV7276075.1"/>
    <property type="molecule type" value="Genomic_DNA"/>
</dbReference>